<name>A0ABT8D503_9RHOB</name>
<dbReference type="Pfam" id="PF02021">
    <property type="entry name" value="UPF0102"/>
    <property type="match status" value="1"/>
</dbReference>
<sequence length="91" mass="10059">MLETRYRSRAGEIDLILTKDGVVVFVEVKSAGSYDQAAARISRRQMDRICLAACDYVSRLPEGMLTEMRFDAALVDAQGMIGIIPNAFGEN</sequence>
<dbReference type="Gene3D" id="3.40.1350.10">
    <property type="match status" value="1"/>
</dbReference>
<dbReference type="PANTHER" id="PTHR34039">
    <property type="entry name" value="UPF0102 PROTEIN YRAN"/>
    <property type="match status" value="1"/>
</dbReference>
<dbReference type="InterPro" id="IPR003509">
    <property type="entry name" value="UPF0102_YraN-like"/>
</dbReference>
<dbReference type="EMBL" id="JAUFRC010000001">
    <property type="protein sequence ID" value="MDN3711868.1"/>
    <property type="molecule type" value="Genomic_DNA"/>
</dbReference>
<protein>
    <submittedName>
        <fullName evidence="2">YraN family protein</fullName>
    </submittedName>
</protein>
<dbReference type="InterPro" id="IPR011335">
    <property type="entry name" value="Restrct_endonuc-II-like"/>
</dbReference>
<accession>A0ABT8D503</accession>
<dbReference type="Proteomes" id="UP001243846">
    <property type="component" value="Unassembled WGS sequence"/>
</dbReference>
<dbReference type="PANTHER" id="PTHR34039:SF1">
    <property type="entry name" value="UPF0102 PROTEIN YRAN"/>
    <property type="match status" value="1"/>
</dbReference>
<comment type="caution">
    <text evidence="2">The sequence shown here is derived from an EMBL/GenBank/DDBJ whole genome shotgun (WGS) entry which is preliminary data.</text>
</comment>
<dbReference type="InterPro" id="IPR011856">
    <property type="entry name" value="tRNA_endonuc-like_dom_sf"/>
</dbReference>
<proteinExistence type="inferred from homology"/>
<keyword evidence="3" id="KW-1185">Reference proteome</keyword>
<evidence type="ECO:0000313" key="2">
    <source>
        <dbReference type="EMBL" id="MDN3711868.1"/>
    </source>
</evidence>
<comment type="similarity">
    <text evidence="1">Belongs to the UPF0102 family.</text>
</comment>
<evidence type="ECO:0000256" key="1">
    <source>
        <dbReference type="ARBA" id="ARBA00006738"/>
    </source>
</evidence>
<organism evidence="2 3">
    <name type="scientific">Paracoccus cavernae</name>
    <dbReference type="NCBI Taxonomy" id="1571207"/>
    <lineage>
        <taxon>Bacteria</taxon>
        <taxon>Pseudomonadati</taxon>
        <taxon>Pseudomonadota</taxon>
        <taxon>Alphaproteobacteria</taxon>
        <taxon>Rhodobacterales</taxon>
        <taxon>Paracoccaceae</taxon>
        <taxon>Paracoccus</taxon>
    </lineage>
</organism>
<dbReference type="SUPFAM" id="SSF52980">
    <property type="entry name" value="Restriction endonuclease-like"/>
    <property type="match status" value="1"/>
</dbReference>
<gene>
    <name evidence="2" type="ORF">QWZ10_08570</name>
</gene>
<reference evidence="3" key="1">
    <citation type="journal article" date="2019" name="Int. J. Syst. Evol. Microbiol.">
        <title>The Global Catalogue of Microorganisms (GCM) 10K type strain sequencing project: providing services to taxonomists for standard genome sequencing and annotation.</title>
        <authorList>
            <consortium name="The Broad Institute Genomics Platform"/>
            <consortium name="The Broad Institute Genome Sequencing Center for Infectious Disease"/>
            <person name="Wu L."/>
            <person name="Ma J."/>
        </authorList>
    </citation>
    <scope>NUCLEOTIDE SEQUENCE [LARGE SCALE GENOMIC DNA]</scope>
    <source>
        <strain evidence="3">CECT 8482</strain>
    </source>
</reference>
<evidence type="ECO:0000313" key="3">
    <source>
        <dbReference type="Proteomes" id="UP001243846"/>
    </source>
</evidence>